<evidence type="ECO:0000256" key="1">
    <source>
        <dbReference type="ARBA" id="ARBA00005594"/>
    </source>
</evidence>
<dbReference type="Gene3D" id="1.10.240.10">
    <property type="entry name" value="Tyrosyl-Transfer RNA Synthetase"/>
    <property type="match status" value="1"/>
</dbReference>
<reference evidence="11" key="1">
    <citation type="journal article" date="2014" name="Int. J. Syst. Evol. Microbiol.">
        <title>Complete genome of a new Firmicutes species belonging to the dominant human colonic microbiota ('Ruminococcus bicirculans') reveals two chromosomes and a selective capacity to utilize plant glucans.</title>
        <authorList>
            <consortium name="NISC Comparative Sequencing Program"/>
            <person name="Wegmann U."/>
            <person name="Louis P."/>
            <person name="Goesmann A."/>
            <person name="Henrissat B."/>
            <person name="Duncan S.H."/>
            <person name="Flint H.J."/>
        </authorList>
    </citation>
    <scope>NUCLEOTIDE SEQUENCE</scope>
    <source>
        <strain evidence="11">NBRC 110608</strain>
    </source>
</reference>
<comment type="similarity">
    <text evidence="1 9">Belongs to the class-I aminoacyl-tRNA synthetase family.</text>
</comment>
<evidence type="ECO:0000313" key="11">
    <source>
        <dbReference type="EMBL" id="BDZ59029.1"/>
    </source>
</evidence>
<evidence type="ECO:0000256" key="6">
    <source>
        <dbReference type="ARBA" id="ARBA00022917"/>
    </source>
</evidence>
<evidence type="ECO:0000256" key="2">
    <source>
        <dbReference type="ARBA" id="ARBA00013161"/>
    </source>
</evidence>
<dbReference type="InterPro" id="IPR002306">
    <property type="entry name" value="Trp-tRNA-ligase"/>
</dbReference>
<organism evidence="11">
    <name type="scientific">Barrientosiimonas endolithica</name>
    <dbReference type="NCBI Taxonomy" id="1535208"/>
    <lineage>
        <taxon>Bacteria</taxon>
        <taxon>Bacillati</taxon>
        <taxon>Actinomycetota</taxon>
        <taxon>Actinomycetes</taxon>
        <taxon>Micrococcales</taxon>
        <taxon>Dermacoccaceae</taxon>
        <taxon>Barrientosiimonas</taxon>
    </lineage>
</organism>
<dbReference type="Gene3D" id="3.40.50.620">
    <property type="entry name" value="HUPs"/>
    <property type="match status" value="1"/>
</dbReference>
<dbReference type="EC" id="6.1.1.2" evidence="2 8"/>
<sequence length="360" mass="39528">MQPTHDSLHLGNYLGAQVNWVRMQDDFDAFFCVVDQHALTVLPDPDDLRRRTRVTAAQYLAGGVDSDRSTVFVQSHVPEHAQLAWVLDCLTGFGEASRMTQFKDKSGKRGHEGTNVGLFAYPMLMAADILLYDTAAVPVGEDQRQHLELTRDLAQRFNTRYRDTFTVPEAHIPTETARIMSLAEPTSKMSKSADNQSGNLMMLDEPKANTKKVKSAVTDTDNAVRFDPETKPGIANLLRIHSALSGESVDTLVERYAGRTSTARSRPTSPSWSSRCSSRSSSGSTSCSPTRPSSTRSSPRGPTAHGRSPRRRSRGRTTPSVSFLRPLTCARLATHEDDRGQHPRARPVRRAAAGGAAPRG</sequence>
<gene>
    <name evidence="11" type="ORF">GCM10025872_26860</name>
</gene>
<name>A0ABM8HDP9_9MICO</name>
<keyword evidence="6 9" id="KW-0648">Protein biosynthesis</keyword>
<evidence type="ECO:0000256" key="7">
    <source>
        <dbReference type="ARBA" id="ARBA00023146"/>
    </source>
</evidence>
<dbReference type="CDD" id="cd00806">
    <property type="entry name" value="TrpRS_core"/>
    <property type="match status" value="1"/>
</dbReference>
<dbReference type="NCBIfam" id="TIGR00233">
    <property type="entry name" value="trpS"/>
    <property type="match status" value="1"/>
</dbReference>
<feature type="region of interest" description="Disordered" evidence="10">
    <location>
        <begin position="258"/>
        <end position="360"/>
    </location>
</feature>
<feature type="compositionally biased region" description="Low complexity" evidence="10">
    <location>
        <begin position="259"/>
        <end position="306"/>
    </location>
</feature>
<evidence type="ECO:0000256" key="3">
    <source>
        <dbReference type="ARBA" id="ARBA00022598"/>
    </source>
</evidence>
<dbReference type="InterPro" id="IPR050203">
    <property type="entry name" value="Trp-tRNA_synthetase"/>
</dbReference>
<dbReference type="InterPro" id="IPR014729">
    <property type="entry name" value="Rossmann-like_a/b/a_fold"/>
</dbReference>
<keyword evidence="3 9" id="KW-0436">Ligase</keyword>
<keyword evidence="5 9" id="KW-0067">ATP-binding</keyword>
<dbReference type="PANTHER" id="PTHR43766">
    <property type="entry name" value="TRYPTOPHAN--TRNA LIGASE, MITOCHONDRIAL"/>
    <property type="match status" value="1"/>
</dbReference>
<proteinExistence type="inferred from homology"/>
<evidence type="ECO:0000256" key="8">
    <source>
        <dbReference type="NCBIfam" id="TIGR00233"/>
    </source>
</evidence>
<evidence type="ECO:0000256" key="4">
    <source>
        <dbReference type="ARBA" id="ARBA00022741"/>
    </source>
</evidence>
<evidence type="ECO:0000256" key="10">
    <source>
        <dbReference type="SAM" id="MobiDB-lite"/>
    </source>
</evidence>
<keyword evidence="4 9" id="KW-0547">Nucleotide-binding</keyword>
<dbReference type="PANTHER" id="PTHR43766:SF1">
    <property type="entry name" value="TRYPTOPHAN--TRNA LIGASE, MITOCHONDRIAL"/>
    <property type="match status" value="1"/>
</dbReference>
<evidence type="ECO:0000256" key="9">
    <source>
        <dbReference type="RuleBase" id="RU363036"/>
    </source>
</evidence>
<evidence type="ECO:0000256" key="5">
    <source>
        <dbReference type="ARBA" id="ARBA00022840"/>
    </source>
</evidence>
<accession>A0ABM8HDP9</accession>
<dbReference type="EMBL" id="AP027735">
    <property type="protein sequence ID" value="BDZ59029.1"/>
    <property type="molecule type" value="Genomic_DNA"/>
</dbReference>
<dbReference type="InterPro" id="IPR002305">
    <property type="entry name" value="aa-tRNA-synth_Ic"/>
</dbReference>
<protein>
    <recommendedName>
        <fullName evidence="2 8">Tryptophan--tRNA ligase</fullName>
        <ecNumber evidence="2 8">6.1.1.2</ecNumber>
    </recommendedName>
</protein>
<dbReference type="Pfam" id="PF00579">
    <property type="entry name" value="tRNA-synt_1b"/>
    <property type="match status" value="1"/>
</dbReference>
<dbReference type="PRINTS" id="PR01039">
    <property type="entry name" value="TRNASYNTHTRP"/>
</dbReference>
<dbReference type="SUPFAM" id="SSF52374">
    <property type="entry name" value="Nucleotidylyl transferase"/>
    <property type="match status" value="1"/>
</dbReference>
<feature type="compositionally biased region" description="Low complexity" evidence="10">
    <location>
        <begin position="350"/>
        <end position="360"/>
    </location>
</feature>
<reference evidence="11" key="2">
    <citation type="submission" date="2023-02" db="EMBL/GenBank/DDBJ databases">
        <authorList>
            <person name="Sun Q."/>
            <person name="Mori K."/>
        </authorList>
    </citation>
    <scope>NUCLEOTIDE SEQUENCE</scope>
    <source>
        <strain evidence="11">NBRC 110608</strain>
    </source>
</reference>
<keyword evidence="7 9" id="KW-0030">Aminoacyl-tRNA synthetase</keyword>